<dbReference type="EMBL" id="LKMD01000108">
    <property type="protein sequence ID" value="PIA88583.1"/>
    <property type="molecule type" value="Genomic_DNA"/>
</dbReference>
<organism evidence="3 5">
    <name type="scientific">Cercospora beticola</name>
    <name type="common">Sugarbeet leaf spot fungus</name>
    <dbReference type="NCBI Taxonomy" id="122368"/>
    <lineage>
        <taxon>Eukaryota</taxon>
        <taxon>Fungi</taxon>
        <taxon>Dikarya</taxon>
        <taxon>Ascomycota</taxon>
        <taxon>Pezizomycotina</taxon>
        <taxon>Dothideomycetes</taxon>
        <taxon>Dothideomycetidae</taxon>
        <taxon>Mycosphaerellales</taxon>
        <taxon>Mycosphaerellaceae</taxon>
        <taxon>Cercospora</taxon>
    </lineage>
</organism>
<accession>A0A2G5H8E5</accession>
<reference evidence="3 5" key="1">
    <citation type="submission" date="2015-10" db="EMBL/GenBank/DDBJ databases">
        <title>The cercosporin biosynthetic gene cluster was horizontally transferred to several fungal lineages and shown to be expanded in Cercospora beticola based on microsynteny with recipient genomes.</title>
        <authorList>
            <person name="De Jonge R."/>
            <person name="Ebert M.K."/>
            <person name="Suttle J.C."/>
            <person name="Jurick Ii W.M."/>
            <person name="Secor G.A."/>
            <person name="Thomma B.P."/>
            <person name="Van De Peer Y."/>
            <person name="Bolton M.D."/>
        </authorList>
    </citation>
    <scope>NUCLEOTIDE SEQUENCE [LARGE SCALE GENOMIC DNA]</scope>
    <source>
        <strain evidence="3 5">09-40</strain>
    </source>
</reference>
<dbReference type="Pfam" id="PF19271">
    <property type="entry name" value="Nis1"/>
    <property type="match status" value="1"/>
</dbReference>
<evidence type="ECO:0000256" key="1">
    <source>
        <dbReference type="SAM" id="MobiDB-lite"/>
    </source>
</evidence>
<evidence type="ECO:0000313" key="4">
    <source>
        <dbReference type="EMBL" id="WPB02983.1"/>
    </source>
</evidence>
<protein>
    <recommendedName>
        <fullName evidence="7">Signal peptide-containing protein</fullName>
    </recommendedName>
</protein>
<feature type="signal peptide" evidence="2">
    <location>
        <begin position="1"/>
        <end position="17"/>
    </location>
</feature>
<dbReference type="Proteomes" id="UP001302367">
    <property type="component" value="Chromosome 5"/>
</dbReference>
<dbReference type="EMBL" id="CP134188">
    <property type="protein sequence ID" value="WPB02983.1"/>
    <property type="molecule type" value="Genomic_DNA"/>
</dbReference>
<dbReference type="InterPro" id="IPR045469">
    <property type="entry name" value="Nis1"/>
</dbReference>
<dbReference type="AlphaFoldDB" id="A0A2G5H8E5"/>
<dbReference type="Proteomes" id="UP000230605">
    <property type="component" value="Chromosome 5"/>
</dbReference>
<evidence type="ECO:0000313" key="6">
    <source>
        <dbReference type="Proteomes" id="UP001302367"/>
    </source>
</evidence>
<feature type="chain" id="PRO_5013761118" description="Signal peptide-containing protein" evidence="2">
    <location>
        <begin position="18"/>
        <end position="299"/>
    </location>
</feature>
<evidence type="ECO:0000313" key="3">
    <source>
        <dbReference type="EMBL" id="PIA88583.1"/>
    </source>
</evidence>
<dbReference type="OrthoDB" id="3913322at2759"/>
<evidence type="ECO:0008006" key="7">
    <source>
        <dbReference type="Google" id="ProtNLM"/>
    </source>
</evidence>
<feature type="region of interest" description="Disordered" evidence="1">
    <location>
        <begin position="140"/>
        <end position="175"/>
    </location>
</feature>
<gene>
    <name evidence="3" type="ORF">CB0940_07059</name>
    <name evidence="4" type="ORF">RHO25_007619</name>
</gene>
<sequence>MLSKIIPALAIAGVASARIVGLAAPKVIAVNETFTVTLLTENYIQSVKDLVAAFALSPRADADGFIGTEYLGSFYLGPDKSNVLTNITFEVTAPATNVGQYLNGVVTSLYGASNGATTIQWSVPITYGDEVSTEQVRSIEGNNVCSSSTPTDSGSNTTTTAPPSTDPTSPPATGHCFPTSTQTLIQSSLVYANALIDSIVQSNNQTGRQNLGQLNGFLGDVSAAVGVGRGGESCNNPPPPAWPPLSPGDSQVRAISILRNVQDALQAEQGAILQCNEAQAKSIQCQVLRLVDNLDNYYS</sequence>
<feature type="compositionally biased region" description="Low complexity" evidence="1">
    <location>
        <begin position="146"/>
        <end position="163"/>
    </location>
</feature>
<reference evidence="4 6" key="2">
    <citation type="submission" date="2023-09" db="EMBL/GenBank/DDBJ databases">
        <title>Complete-Gapless Cercospora beticola genome.</title>
        <authorList>
            <person name="Wyatt N.A."/>
            <person name="Spanner R.E."/>
            <person name="Bolton M.D."/>
        </authorList>
    </citation>
    <scope>NUCLEOTIDE SEQUENCE [LARGE SCALE GENOMIC DNA]</scope>
    <source>
        <strain evidence="4">Cb09-40</strain>
    </source>
</reference>
<proteinExistence type="predicted"/>
<evidence type="ECO:0000313" key="5">
    <source>
        <dbReference type="Proteomes" id="UP000230605"/>
    </source>
</evidence>
<keyword evidence="6" id="KW-1185">Reference proteome</keyword>
<name>A0A2G5H8E5_CERBT</name>
<evidence type="ECO:0000256" key="2">
    <source>
        <dbReference type="SAM" id="SignalP"/>
    </source>
</evidence>
<keyword evidence="2" id="KW-0732">Signal</keyword>